<evidence type="ECO:0000256" key="2">
    <source>
        <dbReference type="ARBA" id="ARBA00022448"/>
    </source>
</evidence>
<keyword evidence="5" id="KW-0732">Signal</keyword>
<gene>
    <name evidence="13" type="ORF">H8R27_11050</name>
</gene>
<dbReference type="Gene3D" id="2.60.40.1120">
    <property type="entry name" value="Carboxypeptidase-like, regulatory domain"/>
    <property type="match status" value="1"/>
</dbReference>
<evidence type="ECO:0000256" key="6">
    <source>
        <dbReference type="ARBA" id="ARBA00023077"/>
    </source>
</evidence>
<dbReference type="PANTHER" id="PTHR30069">
    <property type="entry name" value="TONB-DEPENDENT OUTER MEMBRANE RECEPTOR"/>
    <property type="match status" value="1"/>
</dbReference>
<evidence type="ECO:0000259" key="12">
    <source>
        <dbReference type="Pfam" id="PF07715"/>
    </source>
</evidence>
<dbReference type="Gene3D" id="2.170.130.10">
    <property type="entry name" value="TonB-dependent receptor, plug domain"/>
    <property type="match status" value="1"/>
</dbReference>
<evidence type="ECO:0000256" key="7">
    <source>
        <dbReference type="ARBA" id="ARBA00023136"/>
    </source>
</evidence>
<name>A0ABR7J056_9FLAO</name>
<keyword evidence="7 10" id="KW-0472">Membrane</keyword>
<evidence type="ECO:0000313" key="13">
    <source>
        <dbReference type="EMBL" id="MBC5835420.1"/>
    </source>
</evidence>
<keyword evidence="2" id="KW-0813">Transport</keyword>
<evidence type="ECO:0000256" key="1">
    <source>
        <dbReference type="ARBA" id="ARBA00004571"/>
    </source>
</evidence>
<dbReference type="RefSeq" id="WP_166125881.1">
    <property type="nucleotide sequence ID" value="NZ_JAANOQ010000002.1"/>
</dbReference>
<keyword evidence="3" id="KW-1134">Transmembrane beta strand</keyword>
<comment type="caution">
    <text evidence="13">The sequence shown here is derived from an EMBL/GenBank/DDBJ whole genome shotgun (WGS) entry which is preliminary data.</text>
</comment>
<dbReference type="EMBL" id="JACRUN010000006">
    <property type="protein sequence ID" value="MBC5835420.1"/>
    <property type="molecule type" value="Genomic_DNA"/>
</dbReference>
<feature type="domain" description="TonB-dependent receptor plug" evidence="12">
    <location>
        <begin position="113"/>
        <end position="218"/>
    </location>
</feature>
<dbReference type="SUPFAM" id="SSF49464">
    <property type="entry name" value="Carboxypeptidase regulatory domain-like"/>
    <property type="match status" value="1"/>
</dbReference>
<dbReference type="Proteomes" id="UP000605990">
    <property type="component" value="Unassembled WGS sequence"/>
</dbReference>
<feature type="domain" description="TonB-dependent receptor-like beta-barrel" evidence="11">
    <location>
        <begin position="349"/>
        <end position="703"/>
    </location>
</feature>
<dbReference type="InterPro" id="IPR008969">
    <property type="entry name" value="CarboxyPept-like_regulatory"/>
</dbReference>
<sequence length="766" mass="87313">MYRIILLVLLPILSFAQSSVLGKITDKENNPISNVKITIPELNSTFFSDESGTFSLIQRNGTVSLILEKEGFQKLEIQQSAAIDFTIQLEKTFVESNIETVSVVKNQKTLGRKQKAVTNTQNLSQGELQKAACCNLSESFETNPSIDVNFSDAVTGNKQIKMLGLTSPYILMSEENIPAIRGALQATGLNFIPGTWAESIQITKGAGSVTNGYESISGQINYELLKPQKEEPFFANVYGSSDGRYEVNTHFANKYSDKLSSLVLLHGNTRNIKNDMNHDGFLDNPLGKQVNILNRWQYNNAEKGIVSFLNIKYFKDEKTGGTINDNSHSEVMNPNLWTSQVDTDKIEISNKIGYVYPDMPFQSIGFQQAFQYNKMHSEFGDKVHHMHHKNYFSNLIFNSIINNTKHKFITGLNFNYDKFEEHLEANFMAEYDRIDTSIGSFFEYSYDNLNNFSFVLGARADNHNRLGLFFTPRAHVKYNPFEKTTLRFSAGRGKRASNIFAENINVLASSRDIVINDENGKLYGLNPEIAWNYGTSLIQKFFLFGKENEIVIDYYKTDFSNQIVVDLENPRQVTFSNLKGKSYAESFQIEWNITLMTHLNLRTAYKYLNVKTDYATGLLDKPLQAKNRFFANIAYETHILNKGQQWKFDATFNWIGEQRLPSTLANPVQYQLPEYSPNYQLINAQVTRTFSSTFEMYVGSENLGNFKQKNAIIASDNPNSPYFDSTMIYGPVFGNMFYAGLRFKIKAKKEVVENHEHKEGENLNHN</sequence>
<dbReference type="SUPFAM" id="SSF56935">
    <property type="entry name" value="Porins"/>
    <property type="match status" value="1"/>
</dbReference>
<evidence type="ECO:0000256" key="9">
    <source>
        <dbReference type="ARBA" id="ARBA00023237"/>
    </source>
</evidence>
<evidence type="ECO:0000256" key="5">
    <source>
        <dbReference type="ARBA" id="ARBA00022729"/>
    </source>
</evidence>
<accession>A0ABR7J056</accession>
<keyword evidence="14" id="KW-1185">Reference proteome</keyword>
<evidence type="ECO:0000256" key="10">
    <source>
        <dbReference type="RuleBase" id="RU003357"/>
    </source>
</evidence>
<protein>
    <submittedName>
        <fullName evidence="13">TonB-dependent receptor</fullName>
    </submittedName>
</protein>
<evidence type="ECO:0000313" key="14">
    <source>
        <dbReference type="Proteomes" id="UP000605990"/>
    </source>
</evidence>
<keyword evidence="8 13" id="KW-0675">Receptor</keyword>
<dbReference type="InterPro" id="IPR000531">
    <property type="entry name" value="Beta-barrel_TonB"/>
</dbReference>
<evidence type="ECO:0000259" key="11">
    <source>
        <dbReference type="Pfam" id="PF00593"/>
    </source>
</evidence>
<evidence type="ECO:0000256" key="4">
    <source>
        <dbReference type="ARBA" id="ARBA00022692"/>
    </source>
</evidence>
<comment type="similarity">
    <text evidence="10">Belongs to the TonB-dependent receptor family.</text>
</comment>
<reference evidence="13 14" key="1">
    <citation type="submission" date="2020-08" db="EMBL/GenBank/DDBJ databases">
        <title>Description of novel Flavobacterium F-408 isolate.</title>
        <authorList>
            <person name="Saticioglu I.B."/>
            <person name="Duman M."/>
            <person name="Altun S."/>
        </authorList>
    </citation>
    <scope>NUCLEOTIDE SEQUENCE [LARGE SCALE GENOMIC DNA]</scope>
    <source>
        <strain evidence="13 14">F-408</strain>
    </source>
</reference>
<dbReference type="PANTHER" id="PTHR30069:SF29">
    <property type="entry name" value="HEMOGLOBIN AND HEMOGLOBIN-HAPTOGLOBIN-BINDING PROTEIN 1-RELATED"/>
    <property type="match status" value="1"/>
</dbReference>
<keyword evidence="4" id="KW-0812">Transmembrane</keyword>
<evidence type="ECO:0000256" key="3">
    <source>
        <dbReference type="ARBA" id="ARBA00022452"/>
    </source>
</evidence>
<dbReference type="Pfam" id="PF07715">
    <property type="entry name" value="Plug"/>
    <property type="match status" value="1"/>
</dbReference>
<dbReference type="Pfam" id="PF00593">
    <property type="entry name" value="TonB_dep_Rec_b-barrel"/>
    <property type="match status" value="1"/>
</dbReference>
<dbReference type="InterPro" id="IPR012910">
    <property type="entry name" value="Plug_dom"/>
</dbReference>
<dbReference type="InterPro" id="IPR037066">
    <property type="entry name" value="Plug_dom_sf"/>
</dbReference>
<dbReference type="Gene3D" id="2.40.170.20">
    <property type="entry name" value="TonB-dependent receptor, beta-barrel domain"/>
    <property type="match status" value="1"/>
</dbReference>
<comment type="subcellular location">
    <subcellularLocation>
        <location evidence="1">Cell outer membrane</location>
        <topology evidence="1">Multi-pass membrane protein</topology>
    </subcellularLocation>
</comment>
<dbReference type="InterPro" id="IPR039426">
    <property type="entry name" value="TonB-dep_rcpt-like"/>
</dbReference>
<proteinExistence type="inferred from homology"/>
<evidence type="ECO:0000256" key="8">
    <source>
        <dbReference type="ARBA" id="ARBA00023170"/>
    </source>
</evidence>
<keyword evidence="6 10" id="KW-0798">TonB box</keyword>
<dbReference type="Pfam" id="PF13715">
    <property type="entry name" value="CarbopepD_reg_2"/>
    <property type="match status" value="1"/>
</dbReference>
<dbReference type="InterPro" id="IPR036942">
    <property type="entry name" value="Beta-barrel_TonB_sf"/>
</dbReference>
<organism evidence="13 14">
    <name type="scientific">Flavobacterium bernardetii</name>
    <dbReference type="NCBI Taxonomy" id="2813823"/>
    <lineage>
        <taxon>Bacteria</taxon>
        <taxon>Pseudomonadati</taxon>
        <taxon>Bacteroidota</taxon>
        <taxon>Flavobacteriia</taxon>
        <taxon>Flavobacteriales</taxon>
        <taxon>Flavobacteriaceae</taxon>
        <taxon>Flavobacterium</taxon>
    </lineage>
</organism>
<keyword evidence="9" id="KW-0998">Cell outer membrane</keyword>